<evidence type="ECO:0000256" key="3">
    <source>
        <dbReference type="ARBA" id="ARBA00006958"/>
    </source>
</evidence>
<gene>
    <name evidence="9" type="ORF">PMEA_00000403</name>
</gene>
<keyword evidence="5" id="KW-0479">Metal-binding</keyword>
<protein>
    <recommendedName>
        <fullName evidence="8">DDE Tnp4 domain-containing protein</fullName>
    </recommendedName>
</protein>
<comment type="similarity">
    <text evidence="3">Belongs to the HARBI1 family.</text>
</comment>
<dbReference type="Pfam" id="PF13359">
    <property type="entry name" value="DDE_Tnp_4"/>
    <property type="match status" value="1"/>
</dbReference>
<dbReference type="GO" id="GO:0046872">
    <property type="term" value="F:metal ion binding"/>
    <property type="evidence" value="ECO:0007669"/>
    <property type="project" value="UniProtKB-KW"/>
</dbReference>
<evidence type="ECO:0000256" key="1">
    <source>
        <dbReference type="ARBA" id="ARBA00001968"/>
    </source>
</evidence>
<organism evidence="9 10">
    <name type="scientific">Pocillopora meandrina</name>
    <dbReference type="NCBI Taxonomy" id="46732"/>
    <lineage>
        <taxon>Eukaryota</taxon>
        <taxon>Metazoa</taxon>
        <taxon>Cnidaria</taxon>
        <taxon>Anthozoa</taxon>
        <taxon>Hexacorallia</taxon>
        <taxon>Scleractinia</taxon>
        <taxon>Astrocoeniina</taxon>
        <taxon>Pocilloporidae</taxon>
        <taxon>Pocillopora</taxon>
    </lineage>
</organism>
<dbReference type="EMBL" id="CALNXJ010000001">
    <property type="protein sequence ID" value="CAH3031649.1"/>
    <property type="molecule type" value="Genomic_DNA"/>
</dbReference>
<accession>A0AAU9VN89</accession>
<evidence type="ECO:0000313" key="9">
    <source>
        <dbReference type="EMBL" id="CAH3031649.1"/>
    </source>
</evidence>
<evidence type="ECO:0000256" key="6">
    <source>
        <dbReference type="ARBA" id="ARBA00022801"/>
    </source>
</evidence>
<evidence type="ECO:0000256" key="2">
    <source>
        <dbReference type="ARBA" id="ARBA00004123"/>
    </source>
</evidence>
<dbReference type="PANTHER" id="PTHR22930:SF85">
    <property type="entry name" value="GH03217P-RELATED"/>
    <property type="match status" value="1"/>
</dbReference>
<feature type="domain" description="DDE Tnp4" evidence="8">
    <location>
        <begin position="203"/>
        <end position="368"/>
    </location>
</feature>
<comment type="caution">
    <text evidence="9">The sequence shown here is derived from an EMBL/GenBank/DDBJ whole genome shotgun (WGS) entry which is preliminary data.</text>
</comment>
<dbReference type="InterPro" id="IPR045249">
    <property type="entry name" value="HARBI1-like"/>
</dbReference>
<keyword evidence="7" id="KW-0539">Nucleus</keyword>
<comment type="cofactor">
    <cofactor evidence="1">
        <name>a divalent metal cation</name>
        <dbReference type="ChEBI" id="CHEBI:60240"/>
    </cofactor>
</comment>
<keyword evidence="10" id="KW-1185">Reference proteome</keyword>
<name>A0AAU9VN89_9CNID</name>
<dbReference type="GO" id="GO:0016787">
    <property type="term" value="F:hydrolase activity"/>
    <property type="evidence" value="ECO:0007669"/>
    <property type="project" value="UniProtKB-KW"/>
</dbReference>
<comment type="subcellular location">
    <subcellularLocation>
        <location evidence="2">Nucleus</location>
    </subcellularLocation>
</comment>
<dbReference type="InterPro" id="IPR027806">
    <property type="entry name" value="HARBI1_dom"/>
</dbReference>
<keyword evidence="6" id="KW-0378">Hydrolase</keyword>
<dbReference type="GO" id="GO:0005634">
    <property type="term" value="C:nucleus"/>
    <property type="evidence" value="ECO:0007669"/>
    <property type="project" value="UniProtKB-SubCell"/>
</dbReference>
<sequence>MADEDTKRRLFLLQKVFEGRRRRRLTMQQYMQHRLQEKHRLIIQLLLLIVLILSHQNATQVYRSCRRLPRSTGWLNIVWHQYSDARFKKLFRVSRATFQFILSRIKHDLEREAVTEEPISTAFRLAICLYRLGRGDYYFTIAEMTGLGVSTVCGVVSEVCGAIVDNLWKDCVQQHFPTSEALYKEKVLDMEQLWQFPYAWGAIDGCHLPLKCPAGGAESRKEYHNFKNFYSIVLMAIVDAKYRFIWASCGFPGNSHDSIIFQFTELWEDITEREIIPNLGRNVNGVNVSPVILGDSAFPCRTWLLKPFTNAVLTPQQRYFNYGLSRGRMVTEGAYGQLKGRWRILLRKCESRPDGVRLASLACIVLHNVCLDRGDTISQKLDLTRDPSTGELRDRATIRRLLQMRNCPKIRDTCPQATRIRNALVEKFWREQEGHGVC</sequence>
<evidence type="ECO:0000256" key="7">
    <source>
        <dbReference type="ARBA" id="ARBA00023242"/>
    </source>
</evidence>
<evidence type="ECO:0000256" key="4">
    <source>
        <dbReference type="ARBA" id="ARBA00022722"/>
    </source>
</evidence>
<dbReference type="GO" id="GO:0004518">
    <property type="term" value="F:nuclease activity"/>
    <property type="evidence" value="ECO:0007669"/>
    <property type="project" value="UniProtKB-KW"/>
</dbReference>
<dbReference type="AlphaFoldDB" id="A0AAU9VN89"/>
<dbReference type="PANTHER" id="PTHR22930">
    <property type="match status" value="1"/>
</dbReference>
<dbReference type="Proteomes" id="UP001159428">
    <property type="component" value="Unassembled WGS sequence"/>
</dbReference>
<proteinExistence type="inferred from homology"/>
<evidence type="ECO:0000259" key="8">
    <source>
        <dbReference type="Pfam" id="PF13359"/>
    </source>
</evidence>
<evidence type="ECO:0000313" key="10">
    <source>
        <dbReference type="Proteomes" id="UP001159428"/>
    </source>
</evidence>
<evidence type="ECO:0000256" key="5">
    <source>
        <dbReference type="ARBA" id="ARBA00022723"/>
    </source>
</evidence>
<keyword evidence="4" id="KW-0540">Nuclease</keyword>
<reference evidence="9 10" key="1">
    <citation type="submission" date="2022-05" db="EMBL/GenBank/DDBJ databases">
        <authorList>
            <consortium name="Genoscope - CEA"/>
            <person name="William W."/>
        </authorList>
    </citation>
    <scope>NUCLEOTIDE SEQUENCE [LARGE SCALE GENOMIC DNA]</scope>
</reference>